<keyword evidence="2" id="KW-1185">Reference proteome</keyword>
<proteinExistence type="predicted"/>
<reference evidence="1 2" key="1">
    <citation type="submission" date="2024-05" db="EMBL/GenBank/DDBJ databases">
        <title>De novo assembly of an allotetraploid wild potato.</title>
        <authorList>
            <person name="Hosaka A.J."/>
        </authorList>
    </citation>
    <scope>NUCLEOTIDE SEQUENCE [LARGE SCALE GENOMIC DNA]</scope>
    <source>
        <tissue evidence="1">Young leaves</tissue>
    </source>
</reference>
<protein>
    <submittedName>
        <fullName evidence="1">Uncharacterized protein</fullName>
    </submittedName>
</protein>
<dbReference type="Proteomes" id="UP001627284">
    <property type="component" value="Unassembled WGS sequence"/>
</dbReference>
<name>A0ABD2V583_9SOLN</name>
<accession>A0ABD2V583</accession>
<organism evidence="1 2">
    <name type="scientific">Solanum stoloniferum</name>
    <dbReference type="NCBI Taxonomy" id="62892"/>
    <lineage>
        <taxon>Eukaryota</taxon>
        <taxon>Viridiplantae</taxon>
        <taxon>Streptophyta</taxon>
        <taxon>Embryophyta</taxon>
        <taxon>Tracheophyta</taxon>
        <taxon>Spermatophyta</taxon>
        <taxon>Magnoliopsida</taxon>
        <taxon>eudicotyledons</taxon>
        <taxon>Gunneridae</taxon>
        <taxon>Pentapetalae</taxon>
        <taxon>asterids</taxon>
        <taxon>lamiids</taxon>
        <taxon>Solanales</taxon>
        <taxon>Solanaceae</taxon>
        <taxon>Solanoideae</taxon>
        <taxon>Solaneae</taxon>
        <taxon>Solanum</taxon>
    </lineage>
</organism>
<evidence type="ECO:0000313" key="2">
    <source>
        <dbReference type="Proteomes" id="UP001627284"/>
    </source>
</evidence>
<dbReference type="AlphaFoldDB" id="A0ABD2V583"/>
<comment type="caution">
    <text evidence="1">The sequence shown here is derived from an EMBL/GenBank/DDBJ whole genome shotgun (WGS) entry which is preliminary data.</text>
</comment>
<feature type="non-terminal residue" evidence="1">
    <location>
        <position position="1"/>
    </location>
</feature>
<sequence length="141" mass="15483">PNIICHFHREKAQSPEKFAVATTPLAGETTNTLSLVCLRLRRTLSPFFLPHPSPTSKNPKIMSRRTSSLPLTSLVPSLHCLSFSVPSTTPVNHHGPPMLSILSGVPEGQKISRCLRCTIILLAASGVQDHLKKMKERKKEG</sequence>
<dbReference type="EMBL" id="JBJKTR010000003">
    <property type="protein sequence ID" value="KAL3374876.1"/>
    <property type="molecule type" value="Genomic_DNA"/>
</dbReference>
<evidence type="ECO:0000313" key="1">
    <source>
        <dbReference type="EMBL" id="KAL3374876.1"/>
    </source>
</evidence>
<gene>
    <name evidence="1" type="ORF">AABB24_006391</name>
</gene>